<dbReference type="Proteomes" id="UP000541583">
    <property type="component" value="Unassembled WGS sequence"/>
</dbReference>
<dbReference type="InterPro" id="IPR020449">
    <property type="entry name" value="Tscrpt_reg_AraC-type_HTH"/>
</dbReference>
<dbReference type="SMART" id="SM00342">
    <property type="entry name" value="HTH_ARAC"/>
    <property type="match status" value="1"/>
</dbReference>
<dbReference type="Pfam" id="PF12833">
    <property type="entry name" value="HTH_18"/>
    <property type="match status" value="1"/>
</dbReference>
<dbReference type="EMBL" id="JACHCA010000003">
    <property type="protein sequence ID" value="MBB6127248.1"/>
    <property type="molecule type" value="Genomic_DNA"/>
</dbReference>
<dbReference type="GO" id="GO:0043565">
    <property type="term" value="F:sequence-specific DNA binding"/>
    <property type="evidence" value="ECO:0007669"/>
    <property type="project" value="InterPro"/>
</dbReference>
<evidence type="ECO:0000313" key="5">
    <source>
        <dbReference type="EMBL" id="MBB6109159.1"/>
    </source>
</evidence>
<evidence type="ECO:0000313" key="8">
    <source>
        <dbReference type="Proteomes" id="UP000548326"/>
    </source>
</evidence>
<protein>
    <submittedName>
        <fullName evidence="6">AraC-like DNA-binding protein</fullName>
    </submittedName>
</protein>
<dbReference type="Proteomes" id="UP000548326">
    <property type="component" value="Unassembled WGS sequence"/>
</dbReference>
<dbReference type="InterPro" id="IPR009057">
    <property type="entry name" value="Homeodomain-like_sf"/>
</dbReference>
<keyword evidence="3" id="KW-0804">Transcription</keyword>
<organism evidence="6 8">
    <name type="scientific">Mucilaginibacter lappiensis</name>
    <dbReference type="NCBI Taxonomy" id="354630"/>
    <lineage>
        <taxon>Bacteria</taxon>
        <taxon>Pseudomonadati</taxon>
        <taxon>Bacteroidota</taxon>
        <taxon>Sphingobacteriia</taxon>
        <taxon>Sphingobacteriales</taxon>
        <taxon>Sphingobacteriaceae</taxon>
        <taxon>Mucilaginibacter</taxon>
    </lineage>
</organism>
<dbReference type="PANTHER" id="PTHR43280">
    <property type="entry name" value="ARAC-FAMILY TRANSCRIPTIONAL REGULATOR"/>
    <property type="match status" value="1"/>
</dbReference>
<keyword evidence="7" id="KW-1185">Reference proteome</keyword>
<evidence type="ECO:0000259" key="4">
    <source>
        <dbReference type="PROSITE" id="PS01124"/>
    </source>
</evidence>
<sequence length="295" mass="33957">MSTSELIQNIIYSHDTITSEAVQFRVAEICQSSCELSSYNRRDFYKITLWLGGSSQLNYAKRAINIDKPALIFTNPLVPYSWDCDHAHSVGYFCLFTDEFLQPGNRMESLEESTLFKPGGDPVYFLDEMQIQYIRGIFNRMLQEFDSEYTYRYELLRNHLNLIIHEAIKMQPAIAYFTPQNAASRIAKLFLSLLEKQFPVDSPRYMLALKKAGDYADKLSVHVNHLNAAVREITGRSTTTHINDRILAEAKSLLTHTDWSVAEIARSLGFDYASYFNNFFKKHTGLTPMALRKTL</sequence>
<evidence type="ECO:0000313" key="7">
    <source>
        <dbReference type="Proteomes" id="UP000541583"/>
    </source>
</evidence>
<dbReference type="PANTHER" id="PTHR43280:SF32">
    <property type="entry name" value="TRANSCRIPTIONAL REGULATORY PROTEIN"/>
    <property type="match status" value="1"/>
</dbReference>
<name>A0A1N6VJI4_9SPHI</name>
<comment type="caution">
    <text evidence="6">The sequence shown here is derived from an EMBL/GenBank/DDBJ whole genome shotgun (WGS) entry which is preliminary data.</text>
</comment>
<evidence type="ECO:0000256" key="1">
    <source>
        <dbReference type="ARBA" id="ARBA00023015"/>
    </source>
</evidence>
<accession>A0A1N6VJI4</accession>
<evidence type="ECO:0000313" key="6">
    <source>
        <dbReference type="EMBL" id="MBB6127248.1"/>
    </source>
</evidence>
<dbReference type="Gene3D" id="1.10.10.60">
    <property type="entry name" value="Homeodomain-like"/>
    <property type="match status" value="1"/>
</dbReference>
<dbReference type="RefSeq" id="WP_084192131.1">
    <property type="nucleotide sequence ID" value="NZ_FTMG01000003.1"/>
</dbReference>
<dbReference type="AlphaFoldDB" id="A0A1N6VJI4"/>
<dbReference type="EMBL" id="JACHCB010000003">
    <property type="protein sequence ID" value="MBB6109159.1"/>
    <property type="molecule type" value="Genomic_DNA"/>
</dbReference>
<feature type="domain" description="HTH araC/xylS-type" evidence="4">
    <location>
        <begin position="214"/>
        <end position="294"/>
    </location>
</feature>
<evidence type="ECO:0000256" key="3">
    <source>
        <dbReference type="ARBA" id="ARBA00023163"/>
    </source>
</evidence>
<dbReference type="GO" id="GO:0003700">
    <property type="term" value="F:DNA-binding transcription factor activity"/>
    <property type="evidence" value="ECO:0007669"/>
    <property type="project" value="InterPro"/>
</dbReference>
<evidence type="ECO:0000256" key="2">
    <source>
        <dbReference type="ARBA" id="ARBA00023125"/>
    </source>
</evidence>
<keyword evidence="1" id="KW-0805">Transcription regulation</keyword>
<gene>
    <name evidence="6" type="ORF">HDF22_001354</name>
    <name evidence="5" type="ORF">HDF23_001902</name>
</gene>
<dbReference type="STRING" id="354630.SAMN05421821_103396"/>
<dbReference type="OrthoDB" id="629929at2"/>
<reference evidence="7 8" key="1">
    <citation type="submission" date="2020-08" db="EMBL/GenBank/DDBJ databases">
        <title>Genomic Encyclopedia of Type Strains, Phase IV (KMG-V): Genome sequencing to study the core and pangenomes of soil and plant-associated prokaryotes.</title>
        <authorList>
            <person name="Whitman W."/>
        </authorList>
    </citation>
    <scope>NUCLEOTIDE SEQUENCE [LARGE SCALE GENOMIC DNA]</scope>
    <source>
        <strain evidence="5 7">ANJLi2</strain>
        <strain evidence="6 8">MP601</strain>
    </source>
</reference>
<keyword evidence="2 6" id="KW-0238">DNA-binding</keyword>
<dbReference type="PRINTS" id="PR00032">
    <property type="entry name" value="HTHARAC"/>
</dbReference>
<proteinExistence type="predicted"/>
<dbReference type="SUPFAM" id="SSF46689">
    <property type="entry name" value="Homeodomain-like"/>
    <property type="match status" value="1"/>
</dbReference>
<dbReference type="PROSITE" id="PS01124">
    <property type="entry name" value="HTH_ARAC_FAMILY_2"/>
    <property type="match status" value="1"/>
</dbReference>
<dbReference type="InterPro" id="IPR018060">
    <property type="entry name" value="HTH_AraC"/>
</dbReference>